<keyword evidence="1" id="KW-0812">Transmembrane</keyword>
<protein>
    <recommendedName>
        <fullName evidence="4">DUF998 domain-containing protein</fullName>
    </recommendedName>
</protein>
<dbReference type="EMBL" id="QZVS01000088">
    <property type="protein sequence ID" value="RJT87597.1"/>
    <property type="molecule type" value="Genomic_DNA"/>
</dbReference>
<keyword evidence="1" id="KW-0472">Membrane</keyword>
<keyword evidence="3" id="KW-1185">Reference proteome</keyword>
<proteinExistence type="predicted"/>
<evidence type="ECO:0000313" key="3">
    <source>
        <dbReference type="Proteomes" id="UP000272015"/>
    </source>
</evidence>
<gene>
    <name evidence="2" type="ORF">D6T64_13385</name>
</gene>
<dbReference type="Proteomes" id="UP000272015">
    <property type="component" value="Unassembled WGS sequence"/>
</dbReference>
<organism evidence="2 3">
    <name type="scientific">Cryobacterium melibiosiphilum</name>
    <dbReference type="NCBI Taxonomy" id="995039"/>
    <lineage>
        <taxon>Bacteria</taxon>
        <taxon>Bacillati</taxon>
        <taxon>Actinomycetota</taxon>
        <taxon>Actinomycetes</taxon>
        <taxon>Micrococcales</taxon>
        <taxon>Microbacteriaceae</taxon>
        <taxon>Cryobacterium</taxon>
    </lineage>
</organism>
<comment type="caution">
    <text evidence="2">The sequence shown here is derived from an EMBL/GenBank/DDBJ whole genome shotgun (WGS) entry which is preliminary data.</text>
</comment>
<sequence>MEWARPHERDAVSPRGSAILSLSLGFVVSVLAGSGFLLTLVRDDLHFQCSFLQMGSDDPGSFYCADGIGYIGVGAATYGVYGVILLIALAVATADPQRAGTQSRLMAGISILPIAMFSWSNWYATSPRPLDQAPGVNYWVQPLLAVTVVLATAVIVILTAGLLSRPRFRTAGYIAAMLLFVVGVFIQPGSLSAVAVSCGALVAAVSLDRRVPNEVESPAVPSARENR</sequence>
<reference evidence="2 3" key="1">
    <citation type="submission" date="2018-09" db="EMBL/GenBank/DDBJ databases">
        <title>Novel species of Cryobacterium.</title>
        <authorList>
            <person name="Liu Q."/>
            <person name="Xin Y.-H."/>
        </authorList>
    </citation>
    <scope>NUCLEOTIDE SEQUENCE [LARGE SCALE GENOMIC DNA]</scope>
    <source>
        <strain evidence="2 3">Hh39</strain>
    </source>
</reference>
<evidence type="ECO:0000256" key="1">
    <source>
        <dbReference type="SAM" id="Phobius"/>
    </source>
</evidence>
<evidence type="ECO:0008006" key="4">
    <source>
        <dbReference type="Google" id="ProtNLM"/>
    </source>
</evidence>
<feature type="transmembrane region" description="Helical" evidence="1">
    <location>
        <begin position="68"/>
        <end position="93"/>
    </location>
</feature>
<feature type="transmembrane region" description="Helical" evidence="1">
    <location>
        <begin position="20"/>
        <end position="41"/>
    </location>
</feature>
<feature type="transmembrane region" description="Helical" evidence="1">
    <location>
        <begin position="105"/>
        <end position="123"/>
    </location>
</feature>
<evidence type="ECO:0000313" key="2">
    <source>
        <dbReference type="EMBL" id="RJT87597.1"/>
    </source>
</evidence>
<feature type="transmembrane region" description="Helical" evidence="1">
    <location>
        <begin position="143"/>
        <end position="163"/>
    </location>
</feature>
<dbReference type="AlphaFoldDB" id="A0A3A5MBU7"/>
<keyword evidence="1" id="KW-1133">Transmembrane helix</keyword>
<feature type="transmembrane region" description="Helical" evidence="1">
    <location>
        <begin position="175"/>
        <end position="205"/>
    </location>
</feature>
<name>A0A3A5MBU7_9MICO</name>
<accession>A0A3A5MBU7</accession>